<evidence type="ECO:0000313" key="2">
    <source>
        <dbReference type="EMBL" id="SEM52104.1"/>
    </source>
</evidence>
<feature type="compositionally biased region" description="Low complexity" evidence="1">
    <location>
        <begin position="24"/>
        <end position="44"/>
    </location>
</feature>
<keyword evidence="3" id="KW-1185">Reference proteome</keyword>
<evidence type="ECO:0000256" key="1">
    <source>
        <dbReference type="SAM" id="MobiDB-lite"/>
    </source>
</evidence>
<dbReference type="RefSeq" id="WP_092751085.1">
    <property type="nucleotide sequence ID" value="NZ_FOCG01000001.1"/>
</dbReference>
<dbReference type="Proteomes" id="UP000199158">
    <property type="component" value="Unassembled WGS sequence"/>
</dbReference>
<dbReference type="EMBL" id="FOCG01000001">
    <property type="protein sequence ID" value="SEM52104.1"/>
    <property type="molecule type" value="Genomic_DNA"/>
</dbReference>
<gene>
    <name evidence="2" type="ORF">SAMN05216180_0378</name>
</gene>
<reference evidence="2 3" key="1">
    <citation type="submission" date="2016-10" db="EMBL/GenBank/DDBJ databases">
        <authorList>
            <person name="de Groot N.N."/>
        </authorList>
    </citation>
    <scope>NUCLEOTIDE SEQUENCE [LARGE SCALE GENOMIC DNA]</scope>
    <source>
        <strain evidence="2 3">CGMCC 1.5070</strain>
    </source>
</reference>
<dbReference type="AlphaFoldDB" id="A0A1H7Z273"/>
<dbReference type="PROSITE" id="PS51257">
    <property type="entry name" value="PROKAR_LIPOPROTEIN"/>
    <property type="match status" value="1"/>
</dbReference>
<accession>A0A1H7Z273</accession>
<organism evidence="2 3">
    <name type="scientific">Hydrogenoanaerobacterium saccharovorans</name>
    <dbReference type="NCBI Taxonomy" id="474960"/>
    <lineage>
        <taxon>Bacteria</taxon>
        <taxon>Bacillati</taxon>
        <taxon>Bacillota</taxon>
        <taxon>Clostridia</taxon>
        <taxon>Eubacteriales</taxon>
        <taxon>Oscillospiraceae</taxon>
        <taxon>Hydrogenoanaerobacterium</taxon>
    </lineage>
</organism>
<feature type="region of interest" description="Disordered" evidence="1">
    <location>
        <begin position="24"/>
        <end position="46"/>
    </location>
</feature>
<dbReference type="STRING" id="474960.SAMN05216180_0378"/>
<sequence length="194" mass="21489">MKRILLLVIAIVIALSVVACKDKNSGSQSASSYSSEETLISASSEPKDEETALFQLGLMTTDKKTMKVGDTLGDWTLSDLEIEYDGANKIQMLEALFKGKVTLKGTITRSGLMDVGYDFTVSEEDRAKMPHYISDEMEQKDEFMFMLTIPENVANAPSLQHGENQECNITISDYRFIFAYMTAPDSATVEKIGI</sequence>
<name>A0A1H7Z273_9FIRM</name>
<proteinExistence type="predicted"/>
<protein>
    <submittedName>
        <fullName evidence="2">Uncharacterized protein</fullName>
    </submittedName>
</protein>
<evidence type="ECO:0000313" key="3">
    <source>
        <dbReference type="Proteomes" id="UP000199158"/>
    </source>
</evidence>